<dbReference type="OrthoDB" id="366697at2"/>
<dbReference type="Gene3D" id="1.25.10.10">
    <property type="entry name" value="Leucine-rich Repeat Variant"/>
    <property type="match status" value="2"/>
</dbReference>
<evidence type="ECO:0000256" key="2">
    <source>
        <dbReference type="SAM" id="MobiDB-lite"/>
    </source>
</evidence>
<evidence type="ECO:0000313" key="3">
    <source>
        <dbReference type="EMBL" id="BBM82465.1"/>
    </source>
</evidence>
<keyword evidence="3" id="KW-0456">Lyase</keyword>
<evidence type="ECO:0000256" key="1">
    <source>
        <dbReference type="SAM" id="Coils"/>
    </source>
</evidence>
<organism evidence="3 4">
    <name type="scientific">Uabimicrobium amorphum</name>
    <dbReference type="NCBI Taxonomy" id="2596890"/>
    <lineage>
        <taxon>Bacteria</taxon>
        <taxon>Pseudomonadati</taxon>
        <taxon>Planctomycetota</taxon>
        <taxon>Candidatus Uabimicrobiia</taxon>
        <taxon>Candidatus Uabimicrobiales</taxon>
        <taxon>Candidatus Uabimicrobiaceae</taxon>
        <taxon>Candidatus Uabimicrobium</taxon>
    </lineage>
</organism>
<dbReference type="Pfam" id="PF13646">
    <property type="entry name" value="HEAT_2"/>
    <property type="match status" value="1"/>
</dbReference>
<dbReference type="InterPro" id="IPR016024">
    <property type="entry name" value="ARM-type_fold"/>
</dbReference>
<keyword evidence="1" id="KW-0175">Coiled coil</keyword>
<sequence>MSETKTLRSVLGEQVNIPKSYTRYLDCSVVSQQQKNIFIKTPKGNTLIFKVEGNSLKKLTATSHMDIQNSEDNNTINKGINTSTPASASVSKDVNDLQKQMESVKDVNKAIPDLQKRIEALEKIPQQDIVFISSNEWKSVQEQLQKNSEYQQKNSEYQQQNNEYQNQNSEYQQKITALEERLLKLEEKLSLLESSSSKSETMQKVARGSAKAAVVGSKFLWQHPRVFAGIVAALFLMIWQPWSYFGGTGNENPNGYTGQNLGKRNTNYIIKKNSSSTSNNTSSRKSQHHKTEDDGNYLSPQDRRYAKEIKEDNSSQLRDWVRKLKGLPPKERENEIRSMGSSTDPMTGKVLIAMLADPQVTWVAVNTLGEKRYRQAVPFLVEVLEDKNREDYVRAETCTSLGILGNPFTAKLLKKVFMDTQENEDVRLNAGLALGVIGDANVSPDLLEVVFNSQNPAIRQAAITTLGKFQYPAAITPITDVMNATEDIDLKRACIDALGQMRRKANDVAPTLVNMLEKGDPDLEDNLKASLRNLLSRLKPELQKRVSEMIQE</sequence>
<dbReference type="SMART" id="SM00567">
    <property type="entry name" value="EZ_HEAT"/>
    <property type="match status" value="4"/>
</dbReference>
<protein>
    <submittedName>
        <fullName evidence="3">HEAT repeat-containing PBS lyase</fullName>
    </submittedName>
</protein>
<feature type="compositionally biased region" description="Low complexity" evidence="2">
    <location>
        <begin position="272"/>
        <end position="284"/>
    </location>
</feature>
<dbReference type="GO" id="GO:0016829">
    <property type="term" value="F:lyase activity"/>
    <property type="evidence" value="ECO:0007669"/>
    <property type="project" value="UniProtKB-KW"/>
</dbReference>
<accession>A0A5S9IKW4</accession>
<dbReference type="KEGG" id="uam:UABAM_00808"/>
<feature type="coiled-coil region" evidence="1">
    <location>
        <begin position="104"/>
        <end position="195"/>
    </location>
</feature>
<feature type="region of interest" description="Disordered" evidence="2">
    <location>
        <begin position="69"/>
        <end position="90"/>
    </location>
</feature>
<dbReference type="PANTHER" id="PTHR12697:SF5">
    <property type="entry name" value="DEOXYHYPUSINE HYDROXYLASE"/>
    <property type="match status" value="1"/>
</dbReference>
<proteinExistence type="predicted"/>
<evidence type="ECO:0000313" key="4">
    <source>
        <dbReference type="Proteomes" id="UP000326354"/>
    </source>
</evidence>
<dbReference type="RefSeq" id="WP_151966706.1">
    <property type="nucleotide sequence ID" value="NZ_AP019860.1"/>
</dbReference>
<dbReference type="SUPFAM" id="SSF48371">
    <property type="entry name" value="ARM repeat"/>
    <property type="match status" value="1"/>
</dbReference>
<dbReference type="AlphaFoldDB" id="A0A5S9IKW4"/>
<feature type="region of interest" description="Disordered" evidence="2">
    <location>
        <begin position="272"/>
        <end position="301"/>
    </location>
</feature>
<name>A0A5S9IKW4_UABAM</name>
<gene>
    <name evidence="3" type="ORF">UABAM_00808</name>
</gene>
<keyword evidence="4" id="KW-1185">Reference proteome</keyword>
<dbReference type="InterPro" id="IPR011989">
    <property type="entry name" value="ARM-like"/>
</dbReference>
<reference evidence="3 4" key="1">
    <citation type="submission" date="2019-08" db="EMBL/GenBank/DDBJ databases">
        <title>Complete genome sequence of Candidatus Uab amorphum.</title>
        <authorList>
            <person name="Shiratori T."/>
            <person name="Suzuki S."/>
            <person name="Kakizawa Y."/>
            <person name="Ishida K."/>
        </authorList>
    </citation>
    <scope>NUCLEOTIDE SEQUENCE [LARGE SCALE GENOMIC DNA]</scope>
    <source>
        <strain evidence="3 4">SRT547</strain>
    </source>
</reference>
<dbReference type="Proteomes" id="UP000326354">
    <property type="component" value="Chromosome"/>
</dbReference>
<dbReference type="InterPro" id="IPR004155">
    <property type="entry name" value="PBS_lyase_HEAT"/>
</dbReference>
<dbReference type="PANTHER" id="PTHR12697">
    <property type="entry name" value="PBS LYASE HEAT-LIKE PROTEIN"/>
    <property type="match status" value="1"/>
</dbReference>
<dbReference type="GO" id="GO:0016491">
    <property type="term" value="F:oxidoreductase activity"/>
    <property type="evidence" value="ECO:0007669"/>
    <property type="project" value="TreeGrafter"/>
</dbReference>
<dbReference type="EMBL" id="AP019860">
    <property type="protein sequence ID" value="BBM82465.1"/>
    <property type="molecule type" value="Genomic_DNA"/>
</dbReference>